<dbReference type="EMBL" id="CAJPEV010031811">
    <property type="protein sequence ID" value="CAG0909260.1"/>
    <property type="molecule type" value="Genomic_DNA"/>
</dbReference>
<evidence type="ECO:0000259" key="7">
    <source>
        <dbReference type="Pfam" id="PF13720"/>
    </source>
</evidence>
<name>A0A7R9AKL8_9CRUS</name>
<organism evidence="8">
    <name type="scientific">Darwinula stevensoni</name>
    <dbReference type="NCBI Taxonomy" id="69355"/>
    <lineage>
        <taxon>Eukaryota</taxon>
        <taxon>Metazoa</taxon>
        <taxon>Ecdysozoa</taxon>
        <taxon>Arthropoda</taxon>
        <taxon>Crustacea</taxon>
        <taxon>Oligostraca</taxon>
        <taxon>Ostracoda</taxon>
        <taxon>Podocopa</taxon>
        <taxon>Podocopida</taxon>
        <taxon>Darwinulocopina</taxon>
        <taxon>Darwinuloidea</taxon>
        <taxon>Darwinulidae</taxon>
        <taxon>Darwinula</taxon>
    </lineage>
</organism>
<keyword evidence="1" id="KW-0963">Cytoplasm</keyword>
<dbReference type="InterPro" id="IPR037157">
    <property type="entry name" value="Acetyltransf_C_sf"/>
</dbReference>
<evidence type="ECO:0000256" key="3">
    <source>
        <dbReference type="ARBA" id="ARBA00022556"/>
    </source>
</evidence>
<keyword evidence="9" id="KW-1185">Reference proteome</keyword>
<dbReference type="GO" id="GO:0009245">
    <property type="term" value="P:lipid A biosynthetic process"/>
    <property type="evidence" value="ECO:0007669"/>
    <property type="project" value="UniProtKB-KW"/>
</dbReference>
<keyword evidence="5" id="KW-0443">Lipid metabolism</keyword>
<dbReference type="PANTHER" id="PTHR43480:SF1">
    <property type="entry name" value="ACYL-[ACYL-CARRIER-PROTEIN]--UDP-N-ACETYLGLUCOSAMINE O-ACYLTRANSFERASE, MITOCHONDRIAL-RELATED"/>
    <property type="match status" value="1"/>
</dbReference>
<dbReference type="Gene3D" id="2.160.10.10">
    <property type="entry name" value="Hexapeptide repeat proteins"/>
    <property type="match status" value="1"/>
</dbReference>
<dbReference type="PROSITE" id="PS00101">
    <property type="entry name" value="HEXAPEP_TRANSFERASES"/>
    <property type="match status" value="1"/>
</dbReference>
<dbReference type="SUPFAM" id="SSF51161">
    <property type="entry name" value="Trimeric LpxA-like enzymes"/>
    <property type="match status" value="1"/>
</dbReference>
<evidence type="ECO:0000313" key="9">
    <source>
        <dbReference type="Proteomes" id="UP000677054"/>
    </source>
</evidence>
<dbReference type="InterPro" id="IPR001451">
    <property type="entry name" value="Hexapep"/>
</dbReference>
<dbReference type="EMBL" id="LR931329">
    <property type="protein sequence ID" value="CAD7255531.1"/>
    <property type="molecule type" value="Genomic_DNA"/>
</dbReference>
<evidence type="ECO:0000256" key="5">
    <source>
        <dbReference type="ARBA" id="ARBA00023098"/>
    </source>
</evidence>
<evidence type="ECO:0000256" key="2">
    <source>
        <dbReference type="ARBA" id="ARBA00022516"/>
    </source>
</evidence>
<dbReference type="InterPro" id="IPR011004">
    <property type="entry name" value="Trimer_LpxA-like_sf"/>
</dbReference>
<evidence type="ECO:0000256" key="4">
    <source>
        <dbReference type="ARBA" id="ARBA00022679"/>
    </source>
</evidence>
<keyword evidence="4" id="KW-0808">Transferase</keyword>
<reference evidence="8" key="1">
    <citation type="submission" date="2020-11" db="EMBL/GenBank/DDBJ databases">
        <authorList>
            <person name="Tran Van P."/>
        </authorList>
    </citation>
    <scope>NUCLEOTIDE SEQUENCE</scope>
</reference>
<dbReference type="Pfam" id="PF00132">
    <property type="entry name" value="Hexapep"/>
    <property type="match status" value="1"/>
</dbReference>
<gene>
    <name evidence="8" type="ORF">DSTB1V02_LOCUS15276</name>
</gene>
<sequence>MKYRGEDTLTLIGDRNVIREGCTINAGTVQDIGKTVVGSDNWIMAYVHIAHDCVLGDHIIIANYTGLAGHVRLDDWVVLGGQSGIYQRVRMGAHSMCGFQAHAGQDVPPFVTAGGNPYRALMVNQEGLKRRGFSEERINRIKQMYRLLYRQGLTLAQATEEIAALPADDEAGKGDIAMMV</sequence>
<dbReference type="GO" id="GO:0016020">
    <property type="term" value="C:membrane"/>
    <property type="evidence" value="ECO:0007669"/>
    <property type="project" value="GOC"/>
</dbReference>
<evidence type="ECO:0000256" key="1">
    <source>
        <dbReference type="ARBA" id="ARBA00022490"/>
    </source>
</evidence>
<keyword evidence="6" id="KW-0012">Acyltransferase</keyword>
<accession>A0A7R9AKL8</accession>
<evidence type="ECO:0000256" key="6">
    <source>
        <dbReference type="ARBA" id="ARBA00023315"/>
    </source>
</evidence>
<dbReference type="GO" id="GO:0008780">
    <property type="term" value="F:acyl-[acyl-carrier-protein]-UDP-N-acetylglucosamine O-acyltransferase activity"/>
    <property type="evidence" value="ECO:0007669"/>
    <property type="project" value="InterPro"/>
</dbReference>
<evidence type="ECO:0000313" key="8">
    <source>
        <dbReference type="EMBL" id="CAD7255531.1"/>
    </source>
</evidence>
<dbReference type="Pfam" id="PF13720">
    <property type="entry name" value="Acetyltransf_11"/>
    <property type="match status" value="1"/>
</dbReference>
<feature type="non-terminal residue" evidence="8">
    <location>
        <position position="180"/>
    </location>
</feature>
<dbReference type="AlphaFoldDB" id="A0A7R9AKL8"/>
<dbReference type="Proteomes" id="UP000677054">
    <property type="component" value="Unassembled WGS sequence"/>
</dbReference>
<dbReference type="PANTHER" id="PTHR43480">
    <property type="entry name" value="ACYL-[ACYL-CARRIER-PROTEIN]--UDP-N-ACETYLGLUCOSAMINE O-ACYLTRANSFERASE"/>
    <property type="match status" value="1"/>
</dbReference>
<dbReference type="InterPro" id="IPR018357">
    <property type="entry name" value="Hexapep_transf_CS"/>
</dbReference>
<feature type="domain" description="UDP N-acetylglucosamine O-acyltransferase C-terminal" evidence="7">
    <location>
        <begin position="106"/>
        <end position="166"/>
    </location>
</feature>
<protein>
    <recommendedName>
        <fullName evidence="7">UDP N-acetylglucosamine O-acyltransferase C-terminal domain-containing protein</fullName>
    </recommendedName>
</protein>
<keyword evidence="3" id="KW-0441">Lipid A biosynthesis</keyword>
<keyword evidence="2" id="KW-0444">Lipid biosynthesis</keyword>
<dbReference type="OrthoDB" id="6367057at2759"/>
<dbReference type="InterPro" id="IPR010137">
    <property type="entry name" value="Lipid_A_LpxA"/>
</dbReference>
<dbReference type="InterPro" id="IPR029098">
    <property type="entry name" value="Acetyltransf_C"/>
</dbReference>
<dbReference type="Gene3D" id="1.20.1180.10">
    <property type="entry name" value="Udp N-acetylglucosamine O-acyltransferase, C-terminal domain"/>
    <property type="match status" value="1"/>
</dbReference>
<proteinExistence type="predicted"/>